<proteinExistence type="predicted"/>
<gene>
    <name evidence="2" type="ORF">GCM10010276_31960</name>
</gene>
<feature type="transmembrane region" description="Helical" evidence="1">
    <location>
        <begin position="42"/>
        <end position="66"/>
    </location>
</feature>
<feature type="transmembrane region" description="Helical" evidence="1">
    <location>
        <begin position="112"/>
        <end position="131"/>
    </location>
</feature>
<evidence type="ECO:0000313" key="2">
    <source>
        <dbReference type="EMBL" id="GAA2490407.1"/>
    </source>
</evidence>
<name>A0ABN3LWK1_STRLO</name>
<keyword evidence="1" id="KW-1133">Transmembrane helix</keyword>
<keyword evidence="3" id="KW-1185">Reference proteome</keyword>
<organism evidence="2 3">
    <name type="scientific">Streptomyces longisporus</name>
    <dbReference type="NCBI Taxonomy" id="1948"/>
    <lineage>
        <taxon>Bacteria</taxon>
        <taxon>Bacillati</taxon>
        <taxon>Actinomycetota</taxon>
        <taxon>Actinomycetes</taxon>
        <taxon>Kitasatosporales</taxon>
        <taxon>Streptomycetaceae</taxon>
        <taxon>Streptomyces</taxon>
    </lineage>
</organism>
<keyword evidence="1" id="KW-0812">Transmembrane</keyword>
<dbReference type="RefSeq" id="WP_344400890.1">
    <property type="nucleotide sequence ID" value="NZ_BAAASG010000007.1"/>
</dbReference>
<dbReference type="Proteomes" id="UP001501777">
    <property type="component" value="Unassembled WGS sequence"/>
</dbReference>
<keyword evidence="1" id="KW-0472">Membrane</keyword>
<feature type="transmembrane region" description="Helical" evidence="1">
    <location>
        <begin position="14"/>
        <end position="36"/>
    </location>
</feature>
<accession>A0ABN3LWK1</accession>
<sequence>MTIAPTTTGAATRIGVRLAVVAALAVGGTIHAQLYIDGYRYIHAIGVMFLIQAAASFALAALLLVSPPTGMPVTLRVPAAGVALGALIGFGASRTTGVFGFTERGLQPSPQALLSVLAELTVLALLTPALLRTLTGRLSARARAVALEVSPDDATAK</sequence>
<evidence type="ECO:0000256" key="1">
    <source>
        <dbReference type="SAM" id="Phobius"/>
    </source>
</evidence>
<reference evidence="2 3" key="1">
    <citation type="journal article" date="2019" name="Int. J. Syst. Evol. Microbiol.">
        <title>The Global Catalogue of Microorganisms (GCM) 10K type strain sequencing project: providing services to taxonomists for standard genome sequencing and annotation.</title>
        <authorList>
            <consortium name="The Broad Institute Genomics Platform"/>
            <consortium name="The Broad Institute Genome Sequencing Center for Infectious Disease"/>
            <person name="Wu L."/>
            <person name="Ma J."/>
        </authorList>
    </citation>
    <scope>NUCLEOTIDE SEQUENCE [LARGE SCALE GENOMIC DNA]</scope>
    <source>
        <strain evidence="2 3">JCM 4395</strain>
    </source>
</reference>
<protein>
    <submittedName>
        <fullName evidence="2">Uncharacterized protein</fullName>
    </submittedName>
</protein>
<evidence type="ECO:0000313" key="3">
    <source>
        <dbReference type="Proteomes" id="UP001501777"/>
    </source>
</evidence>
<feature type="transmembrane region" description="Helical" evidence="1">
    <location>
        <begin position="73"/>
        <end position="92"/>
    </location>
</feature>
<dbReference type="EMBL" id="BAAASG010000007">
    <property type="protein sequence ID" value="GAA2490407.1"/>
    <property type="molecule type" value="Genomic_DNA"/>
</dbReference>
<comment type="caution">
    <text evidence="2">The sequence shown here is derived from an EMBL/GenBank/DDBJ whole genome shotgun (WGS) entry which is preliminary data.</text>
</comment>